<evidence type="ECO:0000256" key="3">
    <source>
        <dbReference type="ARBA" id="ARBA00022801"/>
    </source>
</evidence>
<dbReference type="GO" id="GO:0005737">
    <property type="term" value="C:cytoplasm"/>
    <property type="evidence" value="ECO:0007669"/>
    <property type="project" value="UniProtKB-SubCell"/>
</dbReference>
<comment type="caution">
    <text evidence="10">The sequence shown here is derived from an EMBL/GenBank/DDBJ whole genome shotgun (WGS) entry which is preliminary data.</text>
</comment>
<evidence type="ECO:0000259" key="8">
    <source>
        <dbReference type="Pfam" id="PF02601"/>
    </source>
</evidence>
<dbReference type="GO" id="GO:0006308">
    <property type="term" value="P:DNA catabolic process"/>
    <property type="evidence" value="ECO:0007669"/>
    <property type="project" value="UniProtKB-UniRule"/>
</dbReference>
<keyword evidence="2 5" id="KW-0540">Nuclease</keyword>
<evidence type="ECO:0000259" key="9">
    <source>
        <dbReference type="Pfam" id="PF13742"/>
    </source>
</evidence>
<evidence type="ECO:0000256" key="2">
    <source>
        <dbReference type="ARBA" id="ARBA00022722"/>
    </source>
</evidence>
<comment type="function">
    <text evidence="5">Bidirectionally degrades single-stranded DNA into large acid-insoluble oligonucleotides, which are then degraded further into small acid-soluble oligonucleotides.</text>
</comment>
<comment type="subcellular location">
    <subcellularLocation>
        <location evidence="5 6">Cytoplasm</location>
    </subcellularLocation>
</comment>
<dbReference type="InterPro" id="IPR003753">
    <property type="entry name" value="Exonuc_VII_L"/>
</dbReference>
<dbReference type="InterPro" id="IPR020579">
    <property type="entry name" value="Exonuc_VII_lsu_C"/>
</dbReference>
<dbReference type="CDD" id="cd04489">
    <property type="entry name" value="ExoVII_LU_OBF"/>
    <property type="match status" value="1"/>
</dbReference>
<organism evidence="10">
    <name type="scientific">Desulfurivibrio alkaliphilus</name>
    <dbReference type="NCBI Taxonomy" id="427923"/>
    <lineage>
        <taxon>Bacteria</taxon>
        <taxon>Pseudomonadati</taxon>
        <taxon>Thermodesulfobacteriota</taxon>
        <taxon>Desulfobulbia</taxon>
        <taxon>Desulfobulbales</taxon>
        <taxon>Desulfobulbaceae</taxon>
        <taxon>Desulfurivibrio</taxon>
    </lineage>
</organism>
<dbReference type="InterPro" id="IPR025824">
    <property type="entry name" value="OB-fold_nuc-bd_dom"/>
</dbReference>
<comment type="subunit">
    <text evidence="5">Heterooligomer composed of large and small subunits.</text>
</comment>
<feature type="domain" description="OB-fold nucleic acid binding" evidence="9">
    <location>
        <begin position="11"/>
        <end position="102"/>
    </location>
</feature>
<keyword evidence="7" id="KW-0175">Coiled coil</keyword>
<dbReference type="HAMAP" id="MF_00378">
    <property type="entry name" value="Exonuc_7_L"/>
    <property type="match status" value="1"/>
</dbReference>
<evidence type="ECO:0000313" key="10">
    <source>
        <dbReference type="EMBL" id="HET97927.1"/>
    </source>
</evidence>
<feature type="coiled-coil region" evidence="7">
    <location>
        <begin position="267"/>
        <end position="302"/>
    </location>
</feature>
<sequence>MENPFDNRIQTVGELTRSIRGLLETSYSMVTVTGEISNLRRPSSGHLYFTLKDSEAQLRAVLFKGQQRYLACVPADGLEVLCRGRISVYEPRGEYQLIIDFMDGKGTGLLRIAFDRLKAKLEAEGLFDPARKKALPYLPRRIALVTSPQGAAVRDFLVQARRLSPGTAIEIVPVRVQGDGAAEEIAAAIELLNERGRSEVIVLCRGGGSLEDLWAFNEEVVARAIAASAVPVVSAVGHEVDFTIADFVADLRAPTPTAAAGMVLPEQRVLLAQVRELQRQLATAMKRQLAAARRQLEAEQRLLRDPARLLAGHAMRLDYLRAELAHALQGKLGAYRERVNRLNHQLRRLDPRHRLLAHQGELRENRLRLFFLVRQLLAERRNHLNRLLATLDAVSPLAVLRRGYAIARLADGTVVRSAKQAPPDTHLRLTLHDGSLNCRVTGGEQ</sequence>
<keyword evidence="4 5" id="KW-0269">Exonuclease</keyword>
<evidence type="ECO:0000256" key="4">
    <source>
        <dbReference type="ARBA" id="ARBA00022839"/>
    </source>
</evidence>
<evidence type="ECO:0000256" key="5">
    <source>
        <dbReference type="HAMAP-Rule" id="MF_00378"/>
    </source>
</evidence>
<dbReference type="NCBIfam" id="TIGR00237">
    <property type="entry name" value="xseA"/>
    <property type="match status" value="1"/>
</dbReference>
<dbReference type="PANTHER" id="PTHR30008:SF0">
    <property type="entry name" value="EXODEOXYRIBONUCLEASE 7 LARGE SUBUNIT"/>
    <property type="match status" value="1"/>
</dbReference>
<keyword evidence="3 5" id="KW-0378">Hydrolase</keyword>
<dbReference type="Proteomes" id="UP000885986">
    <property type="component" value="Unassembled WGS sequence"/>
</dbReference>
<dbReference type="GO" id="GO:0003676">
    <property type="term" value="F:nucleic acid binding"/>
    <property type="evidence" value="ECO:0007669"/>
    <property type="project" value="InterPro"/>
</dbReference>
<dbReference type="EMBL" id="DSDS01000102">
    <property type="protein sequence ID" value="HET97927.1"/>
    <property type="molecule type" value="Genomic_DNA"/>
</dbReference>
<dbReference type="Pfam" id="PF13742">
    <property type="entry name" value="tRNA_anti_2"/>
    <property type="match status" value="1"/>
</dbReference>
<evidence type="ECO:0000256" key="1">
    <source>
        <dbReference type="ARBA" id="ARBA00022490"/>
    </source>
</evidence>
<dbReference type="GO" id="GO:0008855">
    <property type="term" value="F:exodeoxyribonuclease VII activity"/>
    <property type="evidence" value="ECO:0007669"/>
    <property type="project" value="UniProtKB-UniRule"/>
</dbReference>
<proteinExistence type="inferred from homology"/>
<evidence type="ECO:0000256" key="6">
    <source>
        <dbReference type="RuleBase" id="RU004355"/>
    </source>
</evidence>
<dbReference type="AlphaFoldDB" id="A0A7C2THK3"/>
<evidence type="ECO:0000256" key="7">
    <source>
        <dbReference type="SAM" id="Coils"/>
    </source>
</evidence>
<dbReference type="GO" id="GO:0009318">
    <property type="term" value="C:exodeoxyribonuclease VII complex"/>
    <property type="evidence" value="ECO:0007669"/>
    <property type="project" value="UniProtKB-UniRule"/>
</dbReference>
<protein>
    <recommendedName>
        <fullName evidence="5">Exodeoxyribonuclease 7 large subunit</fullName>
        <ecNumber evidence="5">3.1.11.6</ecNumber>
    </recommendedName>
    <alternativeName>
        <fullName evidence="5">Exodeoxyribonuclease VII large subunit</fullName>
        <shortName evidence="5">Exonuclease VII large subunit</shortName>
    </alternativeName>
</protein>
<name>A0A7C2THK3_9BACT</name>
<gene>
    <name evidence="5" type="primary">xseA</name>
    <name evidence="10" type="ORF">ENN98_04420</name>
</gene>
<dbReference type="PANTHER" id="PTHR30008">
    <property type="entry name" value="EXODEOXYRIBONUCLEASE 7 LARGE SUBUNIT"/>
    <property type="match status" value="1"/>
</dbReference>
<dbReference type="Pfam" id="PF02601">
    <property type="entry name" value="Exonuc_VII_L"/>
    <property type="match status" value="1"/>
</dbReference>
<feature type="domain" description="Exonuclease VII large subunit C-terminal" evidence="8">
    <location>
        <begin position="126"/>
        <end position="439"/>
    </location>
</feature>
<keyword evidence="1 5" id="KW-0963">Cytoplasm</keyword>
<comment type="similarity">
    <text evidence="5 6">Belongs to the XseA family.</text>
</comment>
<reference evidence="10" key="1">
    <citation type="journal article" date="2020" name="mSystems">
        <title>Genome- and Community-Level Interaction Insights into Carbon Utilization and Element Cycling Functions of Hydrothermarchaeota in Hydrothermal Sediment.</title>
        <authorList>
            <person name="Zhou Z."/>
            <person name="Liu Y."/>
            <person name="Xu W."/>
            <person name="Pan J."/>
            <person name="Luo Z.H."/>
            <person name="Li M."/>
        </authorList>
    </citation>
    <scope>NUCLEOTIDE SEQUENCE [LARGE SCALE GENOMIC DNA]</scope>
    <source>
        <strain evidence="10">SpSt-1224</strain>
    </source>
</reference>
<comment type="catalytic activity">
    <reaction evidence="5 6">
        <text>Exonucleolytic cleavage in either 5'- to 3'- or 3'- to 5'-direction to yield nucleoside 5'-phosphates.</text>
        <dbReference type="EC" id="3.1.11.6"/>
    </reaction>
</comment>
<dbReference type="EC" id="3.1.11.6" evidence="5"/>
<accession>A0A7C2THK3</accession>